<reference evidence="6 7" key="1">
    <citation type="journal article" date="2023" name="Commun. Biol.">
        <title>Reorganization of the ancestral sex-determining regions during the evolution of trioecy in Pleodorina starrii.</title>
        <authorList>
            <person name="Takahashi K."/>
            <person name="Suzuki S."/>
            <person name="Kawai-Toyooka H."/>
            <person name="Yamamoto K."/>
            <person name="Hamaji T."/>
            <person name="Ootsuki R."/>
            <person name="Yamaguchi H."/>
            <person name="Kawachi M."/>
            <person name="Higashiyama T."/>
            <person name="Nozaki H."/>
        </authorList>
    </citation>
    <scope>NUCLEOTIDE SEQUENCE [LARGE SCALE GENOMIC DNA]</scope>
    <source>
        <strain evidence="6 7">NIES-4479</strain>
    </source>
</reference>
<evidence type="ECO:0000313" key="6">
    <source>
        <dbReference type="EMBL" id="GLC50593.1"/>
    </source>
</evidence>
<feature type="compositionally biased region" description="Pro residues" evidence="4">
    <location>
        <begin position="527"/>
        <end position="547"/>
    </location>
</feature>
<sequence length="1182" mass="124397">MPAPSVESDRSSLSGRSSTSRASRGSKRLGKKSLLLQPQPEPVEDRKTPFTPSMLSAGLSQLGRTADGLKPAYLTLTLTGTDLATADPLAALQHLQSLHLADNRLVEIRGLGALRNLTHVDVSGNKLTQVLDLRLGPDGSGPTNLRSADFSRNALDMLRDLSPFSRLTHLAVAGNRIERVGAGLRALGMLKVLDLSHNRLVSCRGLEGLRCLRELRLDHNCLTSLELIGGLATLQVLTASHNRLRQLAGVGSLSALRTLDVSYNQLGRLEELVAVRGAPLLGTLNVHGNPLDRAMSLRLHVVHLLPQVIQLDGVAVDSKEKVLAANMHGADAEGLRLIRRKYFPNGELADGGGAIPPLAAGLVASQAEEECAAEGSDRGTQLRLDAWAASVRPESVLSSGGNLVTLADQLASVCTPPKPVTSGPGGAAGAGAGSTLLAATASRGGGGGGGGGGRPSLAAAVAAGAAAAAAGADPQPQLQRARVCWRWVVTHVAPTARLENTWDVETPLFGTSAQAAAVERVLLGDRPPSPPPGPTPTPSPGASPGPPTTTTTTTTTAPAPAPAPATTVPAPGRASSSSSSLRSSRTPPAATATATAAAASPAAAVLAGRTSTPPAGAAAAGACPSPTSRPPPTAAPPPPPGSGTWAERVARLFTLLCRACELDAVPIPGYWKHARLAPGDRVAAHNHCWAGVKVNGRWRLVDPAAAALAGGHGVPFFIPPEAFIYSYWPLEAAWQLLPEPLAQETWWALPYASLSFFSEGCQLGDERLEAVNVLPPVREGGVLPAFQLALAAPRTAGVALHHRLRHADSGRLVAEWPPGEPGVPAYAFQQVVAGKRGLLEVRFGAERHLARRHVLWSSLPAPGEYQLEVVRVSELPGGGLRLAVEGWPAPGGLMKLRVVEETLMLRVKVVLPPIAPHDVEEDGILHSPAVLRTPLPYASAYFTESGCQLVTPPPHQPLEADRSEPFHVVVPGASRVGLMAEGLEHPIELPPVDEESATFATSLQVPRAPSATLLAYVHNPELATCAWLPLLQIRILPQSQHIVFTPTPIELPEVDPNDPYASHARDIFKTLDKALDGSVTRREILTAFRRNRQHADILKCPPRIRQHDGTWERFIEVFLQIDTSKGGFFSFNELAAYMGILPSGMYESTEEDEDDYDSAGEGPAEDEPGEEEGQGGEGGSNR</sequence>
<dbReference type="InterPro" id="IPR032675">
    <property type="entry name" value="LRR_dom_sf"/>
</dbReference>
<dbReference type="PROSITE" id="PS51450">
    <property type="entry name" value="LRR"/>
    <property type="match status" value="5"/>
</dbReference>
<gene>
    <name evidence="6" type="primary">PLEST005968</name>
    <name evidence="6" type="ORF">PLESTB_000397000</name>
</gene>
<dbReference type="Gene3D" id="1.10.238.10">
    <property type="entry name" value="EF-hand"/>
    <property type="match status" value="1"/>
</dbReference>
<feature type="compositionally biased region" description="Low complexity" evidence="4">
    <location>
        <begin position="548"/>
        <end position="626"/>
    </location>
</feature>
<dbReference type="SUPFAM" id="SSF54001">
    <property type="entry name" value="Cysteine proteinases"/>
    <property type="match status" value="1"/>
</dbReference>
<accession>A0A9W6EZ19</accession>
<evidence type="ECO:0000256" key="1">
    <source>
        <dbReference type="ARBA" id="ARBA00004430"/>
    </source>
</evidence>
<dbReference type="Pfam" id="PF12799">
    <property type="entry name" value="LRR_4"/>
    <property type="match status" value="1"/>
</dbReference>
<dbReference type="InterPro" id="IPR001611">
    <property type="entry name" value="Leu-rich_rpt"/>
</dbReference>
<feature type="region of interest" description="Disordered" evidence="4">
    <location>
        <begin position="523"/>
        <end position="643"/>
    </location>
</feature>
<evidence type="ECO:0000256" key="3">
    <source>
        <dbReference type="ARBA" id="ARBA00022737"/>
    </source>
</evidence>
<protein>
    <recommendedName>
        <fullName evidence="5">EF-hand domain-containing protein</fullName>
    </recommendedName>
</protein>
<dbReference type="InterPro" id="IPR002048">
    <property type="entry name" value="EF_hand_dom"/>
</dbReference>
<dbReference type="SUPFAM" id="SSF47473">
    <property type="entry name" value="EF-hand"/>
    <property type="match status" value="1"/>
</dbReference>
<feature type="region of interest" description="Disordered" evidence="4">
    <location>
        <begin position="1145"/>
        <end position="1182"/>
    </location>
</feature>
<organism evidence="6 7">
    <name type="scientific">Pleodorina starrii</name>
    <dbReference type="NCBI Taxonomy" id="330485"/>
    <lineage>
        <taxon>Eukaryota</taxon>
        <taxon>Viridiplantae</taxon>
        <taxon>Chlorophyta</taxon>
        <taxon>core chlorophytes</taxon>
        <taxon>Chlorophyceae</taxon>
        <taxon>CS clade</taxon>
        <taxon>Chlamydomonadales</taxon>
        <taxon>Volvocaceae</taxon>
        <taxon>Pleodorina</taxon>
    </lineage>
</organism>
<dbReference type="SMART" id="SM00369">
    <property type="entry name" value="LRR_TYP"/>
    <property type="match status" value="6"/>
</dbReference>
<dbReference type="OrthoDB" id="1517790at2759"/>
<evidence type="ECO:0000256" key="4">
    <source>
        <dbReference type="SAM" id="MobiDB-lite"/>
    </source>
</evidence>
<feature type="compositionally biased region" description="Low complexity" evidence="4">
    <location>
        <begin position="11"/>
        <end position="23"/>
    </location>
</feature>
<feature type="compositionally biased region" description="Acidic residues" evidence="4">
    <location>
        <begin position="1148"/>
        <end position="1174"/>
    </location>
</feature>
<dbReference type="InterPro" id="IPR003591">
    <property type="entry name" value="Leu-rich_rpt_typical-subtyp"/>
</dbReference>
<dbReference type="Pfam" id="PF13855">
    <property type="entry name" value="LRR_8"/>
    <property type="match status" value="1"/>
</dbReference>
<dbReference type="InterPro" id="IPR011992">
    <property type="entry name" value="EF-hand-dom_pair"/>
</dbReference>
<keyword evidence="7" id="KW-1185">Reference proteome</keyword>
<keyword evidence="3" id="KW-0677">Repeat</keyword>
<comment type="subcellular location">
    <subcellularLocation>
        <location evidence="1">Cytoplasm</location>
        <location evidence="1">Cytoskeleton</location>
        <location evidence="1">Cilium axoneme</location>
    </subcellularLocation>
</comment>
<feature type="region of interest" description="Disordered" evidence="4">
    <location>
        <begin position="1"/>
        <end position="51"/>
    </location>
</feature>
<dbReference type="Gene3D" id="3.80.10.10">
    <property type="entry name" value="Ribonuclease Inhibitor"/>
    <property type="match status" value="2"/>
</dbReference>
<dbReference type="PANTHER" id="PTHR15454:SF56">
    <property type="entry name" value="PROTEIN PHOSPHATASE 1 REGULATORY SUBUNIT 7-RELATED"/>
    <property type="match status" value="1"/>
</dbReference>
<dbReference type="SUPFAM" id="SSF52058">
    <property type="entry name" value="L domain-like"/>
    <property type="match status" value="1"/>
</dbReference>
<evidence type="ECO:0000259" key="5">
    <source>
        <dbReference type="PROSITE" id="PS50222"/>
    </source>
</evidence>
<dbReference type="EMBL" id="BRXU01000003">
    <property type="protein sequence ID" value="GLC50593.1"/>
    <property type="molecule type" value="Genomic_DNA"/>
</dbReference>
<keyword evidence="2" id="KW-0433">Leucine-rich repeat</keyword>
<feature type="domain" description="EF-hand" evidence="5">
    <location>
        <begin position="1109"/>
        <end position="1144"/>
    </location>
</feature>
<feature type="domain" description="EF-hand" evidence="5">
    <location>
        <begin position="1059"/>
        <end position="1094"/>
    </location>
</feature>
<dbReference type="PANTHER" id="PTHR15454">
    <property type="entry name" value="NISCHARIN RELATED"/>
    <property type="match status" value="1"/>
</dbReference>
<evidence type="ECO:0000256" key="2">
    <source>
        <dbReference type="ARBA" id="ARBA00022614"/>
    </source>
</evidence>
<dbReference type="SMART" id="SM00365">
    <property type="entry name" value="LRR_SD22"/>
    <property type="match status" value="5"/>
</dbReference>
<proteinExistence type="predicted"/>
<dbReference type="InterPro" id="IPR038765">
    <property type="entry name" value="Papain-like_cys_pep_sf"/>
</dbReference>
<dbReference type="PROSITE" id="PS50222">
    <property type="entry name" value="EF_HAND_2"/>
    <property type="match status" value="2"/>
</dbReference>
<name>A0A9W6EZ19_9CHLO</name>
<dbReference type="AlphaFoldDB" id="A0A9W6EZ19"/>
<feature type="compositionally biased region" description="Pro residues" evidence="4">
    <location>
        <begin position="627"/>
        <end position="641"/>
    </location>
</feature>
<evidence type="ECO:0000313" key="7">
    <source>
        <dbReference type="Proteomes" id="UP001165080"/>
    </source>
</evidence>
<dbReference type="Proteomes" id="UP001165080">
    <property type="component" value="Unassembled WGS sequence"/>
</dbReference>
<dbReference type="GO" id="GO:0005930">
    <property type="term" value="C:axoneme"/>
    <property type="evidence" value="ECO:0007669"/>
    <property type="project" value="UniProtKB-SubCell"/>
</dbReference>
<dbReference type="InterPro" id="IPR025875">
    <property type="entry name" value="Leu-rich_rpt_4"/>
</dbReference>
<dbReference type="GO" id="GO:0005509">
    <property type="term" value="F:calcium ion binding"/>
    <property type="evidence" value="ECO:0007669"/>
    <property type="project" value="InterPro"/>
</dbReference>
<comment type="caution">
    <text evidence="6">The sequence shown here is derived from an EMBL/GenBank/DDBJ whole genome shotgun (WGS) entry which is preliminary data.</text>
</comment>